<dbReference type="GO" id="GO:0042594">
    <property type="term" value="P:response to starvation"/>
    <property type="evidence" value="ECO:0007669"/>
    <property type="project" value="TreeGrafter"/>
</dbReference>
<dbReference type="PANTHER" id="PTHR24348:SF22">
    <property type="entry name" value="NON-SPECIFIC SERINE_THREONINE PROTEIN KINASE"/>
    <property type="match status" value="1"/>
</dbReference>
<gene>
    <name evidence="8" type="ORF">GH810_08340</name>
</gene>
<evidence type="ECO:0000256" key="1">
    <source>
        <dbReference type="ARBA" id="ARBA00022679"/>
    </source>
</evidence>
<evidence type="ECO:0000256" key="6">
    <source>
        <dbReference type="SAM" id="Phobius"/>
    </source>
</evidence>
<dbReference type="PROSITE" id="PS50011">
    <property type="entry name" value="PROTEIN_KINASE_DOM"/>
    <property type="match status" value="1"/>
</dbReference>
<dbReference type="InterPro" id="IPR045269">
    <property type="entry name" value="Atg1-like"/>
</dbReference>
<dbReference type="GO" id="GO:0034045">
    <property type="term" value="C:phagophore assembly site membrane"/>
    <property type="evidence" value="ECO:0007669"/>
    <property type="project" value="TreeGrafter"/>
</dbReference>
<keyword evidence="9" id="KW-1185">Reference proteome</keyword>
<evidence type="ECO:0000256" key="5">
    <source>
        <dbReference type="PROSITE-ProRule" id="PRU10141"/>
    </source>
</evidence>
<evidence type="ECO:0000256" key="4">
    <source>
        <dbReference type="ARBA" id="ARBA00022840"/>
    </source>
</evidence>
<dbReference type="Pfam" id="PF00069">
    <property type="entry name" value="Pkinase"/>
    <property type="match status" value="1"/>
</dbReference>
<sequence>MKKEIHINVADIEENIHKIFDERYVIIGILGSGGMGNVFYAKSNDALMKKYAIKVLDKNIYRENINILTEAKVLKKLDHPCIPKVIELKENECYVYVVQEYIEGESLSNFIKRNGKIKEKTLMIWMNSIASTLNYLHGQGVIHRDIKPDNIMINKDSQMKIIDFGLARKICDIDKADERVIGTLSYTAPERFIKKKATTQTDIYGFGTTMYFLATGMKPEDMKTESKKSYEIMKKNLTEMTSPWLAYMLIKSIAINPSQRYVNFDEVLYDLEEEPFKKLEEQQKSKQQIALVMLIFCFLFLFGITL</sequence>
<accession>A0A923HV97</accession>
<dbReference type="GO" id="GO:0004674">
    <property type="term" value="F:protein serine/threonine kinase activity"/>
    <property type="evidence" value="ECO:0007669"/>
    <property type="project" value="InterPro"/>
</dbReference>
<dbReference type="SUPFAM" id="SSF56112">
    <property type="entry name" value="Protein kinase-like (PK-like)"/>
    <property type="match status" value="1"/>
</dbReference>
<dbReference type="SMART" id="SM00220">
    <property type="entry name" value="S_TKc"/>
    <property type="match status" value="1"/>
</dbReference>
<reference evidence="8" key="1">
    <citation type="submission" date="2019-10" db="EMBL/GenBank/DDBJ databases">
        <authorList>
            <person name="Ross D.E."/>
            <person name="Gulliver D."/>
        </authorList>
    </citation>
    <scope>NUCLEOTIDE SEQUENCE</scope>
    <source>
        <strain evidence="8">DER-2019</strain>
    </source>
</reference>
<reference evidence="8" key="2">
    <citation type="submission" date="2020-10" db="EMBL/GenBank/DDBJ databases">
        <title>Comparative genomics of the Acetobacterium genus.</title>
        <authorList>
            <person name="Marshall C."/>
            <person name="May H."/>
            <person name="Norman S."/>
        </authorList>
    </citation>
    <scope>NUCLEOTIDE SEQUENCE</scope>
    <source>
        <strain evidence="8">DER-2019</strain>
    </source>
</reference>
<feature type="binding site" evidence="5">
    <location>
        <position position="54"/>
    </location>
    <ligand>
        <name>ATP</name>
        <dbReference type="ChEBI" id="CHEBI:30616"/>
    </ligand>
</feature>
<keyword evidence="6" id="KW-0472">Membrane</keyword>
<dbReference type="GO" id="GO:0005776">
    <property type="term" value="C:autophagosome"/>
    <property type="evidence" value="ECO:0007669"/>
    <property type="project" value="TreeGrafter"/>
</dbReference>
<dbReference type="EMBL" id="WJBD01000008">
    <property type="protein sequence ID" value="MBC3888317.1"/>
    <property type="molecule type" value="Genomic_DNA"/>
</dbReference>
<keyword evidence="6" id="KW-1133">Transmembrane helix</keyword>
<dbReference type="InterPro" id="IPR000719">
    <property type="entry name" value="Prot_kinase_dom"/>
</dbReference>
<feature type="domain" description="Protein kinase" evidence="7">
    <location>
        <begin position="24"/>
        <end position="277"/>
    </location>
</feature>
<dbReference type="CDD" id="cd14014">
    <property type="entry name" value="STKc_PknB_like"/>
    <property type="match status" value="1"/>
</dbReference>
<keyword evidence="1" id="KW-0808">Transferase</keyword>
<dbReference type="GO" id="GO:0005829">
    <property type="term" value="C:cytosol"/>
    <property type="evidence" value="ECO:0007669"/>
    <property type="project" value="TreeGrafter"/>
</dbReference>
<dbReference type="InterPro" id="IPR017441">
    <property type="entry name" value="Protein_kinase_ATP_BS"/>
</dbReference>
<evidence type="ECO:0000313" key="8">
    <source>
        <dbReference type="EMBL" id="MBC3888317.1"/>
    </source>
</evidence>
<protein>
    <submittedName>
        <fullName evidence="8">Protein kinase</fullName>
    </submittedName>
</protein>
<dbReference type="Gene3D" id="1.10.510.10">
    <property type="entry name" value="Transferase(Phosphotransferase) domain 1"/>
    <property type="match status" value="1"/>
</dbReference>
<dbReference type="AlphaFoldDB" id="A0A923HV97"/>
<feature type="transmembrane region" description="Helical" evidence="6">
    <location>
        <begin position="24"/>
        <end position="41"/>
    </location>
</feature>
<evidence type="ECO:0000256" key="2">
    <source>
        <dbReference type="ARBA" id="ARBA00022741"/>
    </source>
</evidence>
<keyword evidence="6" id="KW-0812">Transmembrane</keyword>
<organism evidence="8 9">
    <name type="scientific">Acetobacterium paludosum</name>
    <dbReference type="NCBI Taxonomy" id="52693"/>
    <lineage>
        <taxon>Bacteria</taxon>
        <taxon>Bacillati</taxon>
        <taxon>Bacillota</taxon>
        <taxon>Clostridia</taxon>
        <taxon>Eubacteriales</taxon>
        <taxon>Eubacteriaceae</taxon>
        <taxon>Acetobacterium</taxon>
    </lineage>
</organism>
<evidence type="ECO:0000259" key="7">
    <source>
        <dbReference type="PROSITE" id="PS50011"/>
    </source>
</evidence>
<comment type="caution">
    <text evidence="8">The sequence shown here is derived from an EMBL/GenBank/DDBJ whole genome shotgun (WGS) entry which is preliminary data.</text>
</comment>
<dbReference type="GO" id="GO:0005524">
    <property type="term" value="F:ATP binding"/>
    <property type="evidence" value="ECO:0007669"/>
    <property type="project" value="UniProtKB-UniRule"/>
</dbReference>
<evidence type="ECO:0000313" key="9">
    <source>
        <dbReference type="Proteomes" id="UP000616595"/>
    </source>
</evidence>
<dbReference type="PANTHER" id="PTHR24348">
    <property type="entry name" value="SERINE/THREONINE-PROTEIN KINASE UNC-51-RELATED"/>
    <property type="match status" value="1"/>
</dbReference>
<dbReference type="Proteomes" id="UP000616595">
    <property type="component" value="Unassembled WGS sequence"/>
</dbReference>
<name>A0A923HV97_9FIRM</name>
<keyword evidence="3 8" id="KW-0418">Kinase</keyword>
<dbReference type="RefSeq" id="WP_148567778.1">
    <property type="nucleotide sequence ID" value="NZ_RXYA01000012.1"/>
</dbReference>
<evidence type="ECO:0000256" key="3">
    <source>
        <dbReference type="ARBA" id="ARBA00022777"/>
    </source>
</evidence>
<dbReference type="PROSITE" id="PS00107">
    <property type="entry name" value="PROTEIN_KINASE_ATP"/>
    <property type="match status" value="1"/>
</dbReference>
<keyword evidence="4 5" id="KW-0067">ATP-binding</keyword>
<dbReference type="OrthoDB" id="9788659at2"/>
<dbReference type="PROSITE" id="PS00108">
    <property type="entry name" value="PROTEIN_KINASE_ST"/>
    <property type="match status" value="1"/>
</dbReference>
<feature type="transmembrane region" description="Helical" evidence="6">
    <location>
        <begin position="288"/>
        <end position="305"/>
    </location>
</feature>
<keyword evidence="2 5" id="KW-0547">Nucleotide-binding</keyword>
<dbReference type="InterPro" id="IPR008271">
    <property type="entry name" value="Ser/Thr_kinase_AS"/>
</dbReference>
<proteinExistence type="predicted"/>
<dbReference type="InterPro" id="IPR011009">
    <property type="entry name" value="Kinase-like_dom_sf"/>
</dbReference>